<evidence type="ECO:0000313" key="6">
    <source>
        <dbReference type="Proteomes" id="UP000014216"/>
    </source>
</evidence>
<reference evidence="5 6" key="1">
    <citation type="journal article" date="2013" name="Genome Announc.">
        <title>Draft Genome Sequence of Desulfotignum phosphitoxidans DSM 13687 Strain FiPS-3.</title>
        <authorList>
            <person name="Poehlein A."/>
            <person name="Daniel R."/>
            <person name="Simeonova D.D."/>
        </authorList>
    </citation>
    <scope>NUCLEOTIDE SEQUENCE [LARGE SCALE GENOMIC DNA]</scope>
    <source>
        <strain evidence="5 6">DSM 13687</strain>
    </source>
</reference>
<dbReference type="Gene3D" id="3.30.70.920">
    <property type="match status" value="1"/>
</dbReference>
<dbReference type="OrthoDB" id="9800326at2"/>
<dbReference type="AlphaFoldDB" id="S0G0E7"/>
<dbReference type="Pfam" id="PF13404">
    <property type="entry name" value="HTH_AsnC-type"/>
    <property type="match status" value="1"/>
</dbReference>
<dbReference type="Proteomes" id="UP000014216">
    <property type="component" value="Unassembled WGS sequence"/>
</dbReference>
<dbReference type="InterPro" id="IPR000485">
    <property type="entry name" value="AsnC-type_HTH_dom"/>
</dbReference>
<keyword evidence="6" id="KW-1185">Reference proteome</keyword>
<dbReference type="EMBL" id="APJX01000032">
    <property type="protein sequence ID" value="EMS77131.1"/>
    <property type="molecule type" value="Genomic_DNA"/>
</dbReference>
<keyword evidence="3" id="KW-0804">Transcription</keyword>
<dbReference type="Gene3D" id="1.10.10.10">
    <property type="entry name" value="Winged helix-like DNA-binding domain superfamily/Winged helix DNA-binding domain"/>
    <property type="match status" value="1"/>
</dbReference>
<dbReference type="InterPro" id="IPR019888">
    <property type="entry name" value="Tscrpt_reg_AsnC-like"/>
</dbReference>
<dbReference type="PANTHER" id="PTHR30154:SF53">
    <property type="entry name" value="HTH-TYPE TRANSCRIPTIONAL REGULATOR LRPC"/>
    <property type="match status" value="1"/>
</dbReference>
<dbReference type="InterPro" id="IPR036390">
    <property type="entry name" value="WH_DNA-bd_sf"/>
</dbReference>
<dbReference type="InterPro" id="IPR011008">
    <property type="entry name" value="Dimeric_a/b-barrel"/>
</dbReference>
<evidence type="ECO:0000256" key="2">
    <source>
        <dbReference type="ARBA" id="ARBA00023125"/>
    </source>
</evidence>
<dbReference type="SUPFAM" id="SSF54909">
    <property type="entry name" value="Dimeric alpha+beta barrel"/>
    <property type="match status" value="1"/>
</dbReference>
<gene>
    <name evidence="5" type="ORF">Dpo_33c00020</name>
</gene>
<keyword evidence="2" id="KW-0238">DNA-binding</keyword>
<protein>
    <submittedName>
        <fullName evidence="5">Transcriptional regulator, AsnC family</fullName>
    </submittedName>
</protein>
<accession>S0G0E7</accession>
<dbReference type="RefSeq" id="WP_006968879.1">
    <property type="nucleotide sequence ID" value="NZ_APJX01000032.1"/>
</dbReference>
<dbReference type="Pfam" id="PF01037">
    <property type="entry name" value="AsnC_trans_reg"/>
    <property type="match status" value="1"/>
</dbReference>
<dbReference type="PATRIC" id="fig|1286635.3.peg.4958"/>
<dbReference type="PROSITE" id="PS50956">
    <property type="entry name" value="HTH_ASNC_2"/>
    <property type="match status" value="1"/>
</dbReference>
<keyword evidence="1" id="KW-0805">Transcription regulation</keyword>
<dbReference type="GO" id="GO:0043200">
    <property type="term" value="P:response to amino acid"/>
    <property type="evidence" value="ECO:0007669"/>
    <property type="project" value="TreeGrafter"/>
</dbReference>
<organism evidence="5 6">
    <name type="scientific">Desulfotignum phosphitoxidans DSM 13687</name>
    <dbReference type="NCBI Taxonomy" id="1286635"/>
    <lineage>
        <taxon>Bacteria</taxon>
        <taxon>Pseudomonadati</taxon>
        <taxon>Thermodesulfobacteriota</taxon>
        <taxon>Desulfobacteria</taxon>
        <taxon>Desulfobacterales</taxon>
        <taxon>Desulfobacteraceae</taxon>
        <taxon>Desulfotignum</taxon>
    </lineage>
</organism>
<evidence type="ECO:0000256" key="1">
    <source>
        <dbReference type="ARBA" id="ARBA00023015"/>
    </source>
</evidence>
<dbReference type="GO" id="GO:0005829">
    <property type="term" value="C:cytosol"/>
    <property type="evidence" value="ECO:0007669"/>
    <property type="project" value="TreeGrafter"/>
</dbReference>
<evidence type="ECO:0000256" key="3">
    <source>
        <dbReference type="ARBA" id="ARBA00023163"/>
    </source>
</evidence>
<sequence>MSAKVESPVDSIGMKILRELQMNARSSFSRIGRKVGLSSPAVAERVYKMESAGIIGGYHADINSQAFGQVVMAFVTLTNQPEKYQAIYAFAEKEEEVVECHHISGSESLILKIVTGSIGQLNTMIEKLTQFGETKTSIVLSSPVLKKTGIFPLEPENFQLRKRPEGQG</sequence>
<name>S0G0E7_9BACT</name>
<proteinExistence type="predicted"/>
<evidence type="ECO:0000313" key="5">
    <source>
        <dbReference type="EMBL" id="EMS77131.1"/>
    </source>
</evidence>
<dbReference type="PRINTS" id="PR00033">
    <property type="entry name" value="HTHASNC"/>
</dbReference>
<evidence type="ECO:0000259" key="4">
    <source>
        <dbReference type="PROSITE" id="PS50956"/>
    </source>
</evidence>
<dbReference type="SUPFAM" id="SSF46785">
    <property type="entry name" value="Winged helix' DNA-binding domain"/>
    <property type="match status" value="1"/>
</dbReference>
<dbReference type="InterPro" id="IPR036388">
    <property type="entry name" value="WH-like_DNA-bd_sf"/>
</dbReference>
<comment type="caution">
    <text evidence="5">The sequence shown here is derived from an EMBL/GenBank/DDBJ whole genome shotgun (WGS) entry which is preliminary data.</text>
</comment>
<dbReference type="SMART" id="SM00344">
    <property type="entry name" value="HTH_ASNC"/>
    <property type="match status" value="1"/>
</dbReference>
<dbReference type="PANTHER" id="PTHR30154">
    <property type="entry name" value="LEUCINE-RESPONSIVE REGULATORY PROTEIN"/>
    <property type="match status" value="1"/>
</dbReference>
<dbReference type="InterPro" id="IPR019887">
    <property type="entry name" value="Tscrpt_reg_AsnC/Lrp_C"/>
</dbReference>
<feature type="domain" description="HTH asnC-type" evidence="4">
    <location>
        <begin position="9"/>
        <end position="70"/>
    </location>
</feature>
<dbReference type="GO" id="GO:0043565">
    <property type="term" value="F:sequence-specific DNA binding"/>
    <property type="evidence" value="ECO:0007669"/>
    <property type="project" value="InterPro"/>
</dbReference>